<keyword evidence="3" id="KW-1185">Reference proteome</keyword>
<evidence type="ECO:0000313" key="3">
    <source>
        <dbReference type="Proteomes" id="UP000193411"/>
    </source>
</evidence>
<name>A0A1Y2HML0_9FUNG</name>
<comment type="caution">
    <text evidence="2">The sequence shown here is derived from an EMBL/GenBank/DDBJ whole genome shotgun (WGS) entry which is preliminary data.</text>
</comment>
<accession>A0A1Y2HML0</accession>
<evidence type="ECO:0000256" key="1">
    <source>
        <dbReference type="SAM" id="MobiDB-lite"/>
    </source>
</evidence>
<proteinExistence type="predicted"/>
<protein>
    <submittedName>
        <fullName evidence="2">Uncharacterized protein</fullName>
    </submittedName>
</protein>
<evidence type="ECO:0000313" key="2">
    <source>
        <dbReference type="EMBL" id="ORZ34933.1"/>
    </source>
</evidence>
<sequence>MRPCWLPIWPVRAAFKGSQAHDMRHPCPWFAFSLGRCESRQFLATVLSHFFRARRQVPTSRGDSRSATSLPKTPTNTKHQPHHATAHVHTHTRFAPPLRSPSPDLKPTT</sequence>
<feature type="region of interest" description="Disordered" evidence="1">
    <location>
        <begin position="54"/>
        <end position="109"/>
    </location>
</feature>
<dbReference type="AlphaFoldDB" id="A0A1Y2HML0"/>
<organism evidence="2 3">
    <name type="scientific">Catenaria anguillulae PL171</name>
    <dbReference type="NCBI Taxonomy" id="765915"/>
    <lineage>
        <taxon>Eukaryota</taxon>
        <taxon>Fungi</taxon>
        <taxon>Fungi incertae sedis</taxon>
        <taxon>Blastocladiomycota</taxon>
        <taxon>Blastocladiomycetes</taxon>
        <taxon>Blastocladiales</taxon>
        <taxon>Catenariaceae</taxon>
        <taxon>Catenaria</taxon>
    </lineage>
</organism>
<gene>
    <name evidence="2" type="ORF">BCR44DRAFT_1435448</name>
</gene>
<dbReference type="EMBL" id="MCFL01000025">
    <property type="protein sequence ID" value="ORZ34933.1"/>
    <property type="molecule type" value="Genomic_DNA"/>
</dbReference>
<feature type="compositionally biased region" description="Polar residues" evidence="1">
    <location>
        <begin position="57"/>
        <end position="78"/>
    </location>
</feature>
<feature type="compositionally biased region" description="Basic residues" evidence="1">
    <location>
        <begin position="79"/>
        <end position="92"/>
    </location>
</feature>
<reference evidence="2 3" key="1">
    <citation type="submission" date="2016-07" db="EMBL/GenBank/DDBJ databases">
        <title>Pervasive Adenine N6-methylation of Active Genes in Fungi.</title>
        <authorList>
            <consortium name="DOE Joint Genome Institute"/>
            <person name="Mondo S.J."/>
            <person name="Dannebaum R.O."/>
            <person name="Kuo R.C."/>
            <person name="Labutti K."/>
            <person name="Haridas S."/>
            <person name="Kuo A."/>
            <person name="Salamov A."/>
            <person name="Ahrendt S.R."/>
            <person name="Lipzen A."/>
            <person name="Sullivan W."/>
            <person name="Andreopoulos W.B."/>
            <person name="Clum A."/>
            <person name="Lindquist E."/>
            <person name="Daum C."/>
            <person name="Ramamoorthy G.K."/>
            <person name="Gryganskyi A."/>
            <person name="Culley D."/>
            <person name="Magnuson J.K."/>
            <person name="James T.Y."/>
            <person name="O'Malley M.A."/>
            <person name="Stajich J.E."/>
            <person name="Spatafora J.W."/>
            <person name="Visel A."/>
            <person name="Grigoriev I.V."/>
        </authorList>
    </citation>
    <scope>NUCLEOTIDE SEQUENCE [LARGE SCALE GENOMIC DNA]</scope>
    <source>
        <strain evidence="2 3">PL171</strain>
    </source>
</reference>
<dbReference type="Proteomes" id="UP000193411">
    <property type="component" value="Unassembled WGS sequence"/>
</dbReference>